<dbReference type="EMBL" id="JARBJD010000130">
    <property type="protein sequence ID" value="KAK2950755.1"/>
    <property type="molecule type" value="Genomic_DNA"/>
</dbReference>
<gene>
    <name evidence="2" type="ORF">BLNAU_14284</name>
</gene>
<feature type="region of interest" description="Disordered" evidence="1">
    <location>
        <begin position="76"/>
        <end position="103"/>
    </location>
</feature>
<keyword evidence="3" id="KW-1185">Reference proteome</keyword>
<accession>A0ABQ9XKU5</accession>
<reference evidence="2 3" key="1">
    <citation type="journal article" date="2022" name="bioRxiv">
        <title>Genomics of Preaxostyla Flagellates Illuminates Evolutionary Transitions and the Path Towards Mitochondrial Loss.</title>
        <authorList>
            <person name="Novak L.V.F."/>
            <person name="Treitli S.C."/>
            <person name="Pyrih J."/>
            <person name="Halakuc P."/>
            <person name="Pipaliya S.V."/>
            <person name="Vacek V."/>
            <person name="Brzon O."/>
            <person name="Soukal P."/>
            <person name="Eme L."/>
            <person name="Dacks J.B."/>
            <person name="Karnkowska A."/>
            <person name="Elias M."/>
            <person name="Hampl V."/>
        </authorList>
    </citation>
    <scope>NUCLEOTIDE SEQUENCE [LARGE SCALE GENOMIC DNA]</scope>
    <source>
        <strain evidence="2">NAU3</strain>
        <tissue evidence="2">Gut</tissue>
    </source>
</reference>
<protein>
    <submittedName>
        <fullName evidence="2">Uncharacterized protein</fullName>
    </submittedName>
</protein>
<organism evidence="2 3">
    <name type="scientific">Blattamonas nauphoetae</name>
    <dbReference type="NCBI Taxonomy" id="2049346"/>
    <lineage>
        <taxon>Eukaryota</taxon>
        <taxon>Metamonada</taxon>
        <taxon>Preaxostyla</taxon>
        <taxon>Oxymonadida</taxon>
        <taxon>Blattamonas</taxon>
    </lineage>
</organism>
<name>A0ABQ9XKU5_9EUKA</name>
<evidence type="ECO:0000313" key="2">
    <source>
        <dbReference type="EMBL" id="KAK2950755.1"/>
    </source>
</evidence>
<proteinExistence type="predicted"/>
<evidence type="ECO:0000256" key="1">
    <source>
        <dbReference type="SAM" id="MobiDB-lite"/>
    </source>
</evidence>
<evidence type="ECO:0000313" key="3">
    <source>
        <dbReference type="Proteomes" id="UP001281761"/>
    </source>
</evidence>
<sequence>MAIRPTPQLKIPGLDKFEFCCSNPKKSCANVFDYVKIRHTVSKGEFDGNRGYHLCCHEHHRCGRCTYIQRPHNYKTNHEHVNPSTQKQPTLDGRDTRESSVGSKFSISSSAIASPEFKSLLHIVRQAGEQKDNKAKADQVATLNRANISKRIGKLGTDLYLEGLQQ</sequence>
<dbReference type="Proteomes" id="UP001281761">
    <property type="component" value="Unassembled WGS sequence"/>
</dbReference>
<comment type="caution">
    <text evidence="2">The sequence shown here is derived from an EMBL/GenBank/DDBJ whole genome shotgun (WGS) entry which is preliminary data.</text>
</comment>